<feature type="transmembrane region" description="Helical" evidence="9">
    <location>
        <begin position="895"/>
        <end position="915"/>
    </location>
</feature>
<evidence type="ECO:0000256" key="2">
    <source>
        <dbReference type="ARBA" id="ARBA00010942"/>
    </source>
</evidence>
<keyword evidence="11" id="KW-1185">Reference proteome</keyword>
<dbReference type="RefSeq" id="WP_013346289.1">
    <property type="nucleotide sequence ID" value="NC_014541.1"/>
</dbReference>
<feature type="transmembrane region" description="Helical" evidence="9">
    <location>
        <begin position="965"/>
        <end position="986"/>
    </location>
</feature>
<keyword evidence="6 9" id="KW-0812">Transmembrane</keyword>
<dbReference type="SUPFAM" id="SSF82693">
    <property type="entry name" value="Multidrug efflux transporter AcrB pore domain, PN1, PN2, PC1 and PC2 subdomains"/>
    <property type="match status" value="4"/>
</dbReference>
<dbReference type="GO" id="GO:0015562">
    <property type="term" value="F:efflux transmembrane transporter activity"/>
    <property type="evidence" value="ECO:0007669"/>
    <property type="project" value="InterPro"/>
</dbReference>
<dbReference type="Gene3D" id="3.30.70.1440">
    <property type="entry name" value="Multidrug efflux transporter AcrB pore domain"/>
    <property type="match status" value="1"/>
</dbReference>
<dbReference type="InterPro" id="IPR001036">
    <property type="entry name" value="Acrflvin-R"/>
</dbReference>
<dbReference type="KEGG" id="fbl:Fbal_2781"/>
<dbReference type="Pfam" id="PF00873">
    <property type="entry name" value="ACR_tran"/>
    <property type="match status" value="1"/>
</dbReference>
<feature type="transmembrane region" description="Helical" evidence="9">
    <location>
        <begin position="339"/>
        <end position="361"/>
    </location>
</feature>
<protein>
    <recommendedName>
        <fullName evidence="9">Efflux pump membrane transporter</fullName>
    </recommendedName>
</protein>
<dbReference type="OrthoDB" id="9757904at2"/>
<dbReference type="Gene3D" id="3.30.70.1320">
    <property type="entry name" value="Multidrug efflux transporter AcrB pore domain like"/>
    <property type="match status" value="1"/>
</dbReference>
<gene>
    <name evidence="10" type="ordered locus">Fbal_2781</name>
</gene>
<comment type="similarity">
    <text evidence="2 9">Belongs to the resistance-nodulation-cell division (RND) (TC 2.A.6) family.</text>
</comment>
<feature type="transmembrane region" description="Helical" evidence="9">
    <location>
        <begin position="445"/>
        <end position="465"/>
    </location>
</feature>
<feature type="transmembrane region" description="Helical" evidence="9">
    <location>
        <begin position="867"/>
        <end position="883"/>
    </location>
</feature>
<reference evidence="10 11" key="1">
    <citation type="journal article" date="2010" name="Stand. Genomic Sci.">
        <title>Complete genome sequence of Ferrimonas balearica type strain (PAT).</title>
        <authorList>
            <person name="Nolan M."/>
            <person name="Sikorski J."/>
            <person name="Davenport K."/>
            <person name="Lucas S."/>
            <person name="Glavina Del Rio T."/>
            <person name="Tice H."/>
            <person name="Cheng J."/>
            <person name="Goodwin L."/>
            <person name="Pitluck S."/>
            <person name="Liolios K."/>
            <person name="Ivanova N."/>
            <person name="Mavromatis K."/>
            <person name="Ovchinnikova G."/>
            <person name="Pati A."/>
            <person name="Chen A."/>
            <person name="Palaniappan K."/>
            <person name="Land M."/>
            <person name="Hauser L."/>
            <person name="Chang Y."/>
            <person name="Jeffries C."/>
            <person name="Tapia R."/>
            <person name="Brettin T."/>
            <person name="Detter J."/>
            <person name="Han C."/>
            <person name="Yasawong M."/>
            <person name="Rohde M."/>
            <person name="Tindall B."/>
            <person name="Goker M."/>
            <person name="Woyke T."/>
            <person name="Bristow J."/>
            <person name="Eisen J."/>
            <person name="Markowitz V."/>
            <person name="Hugenholtz P."/>
            <person name="Kyrpides N."/>
            <person name="Klenk H."/>
            <person name="Lapidus A."/>
        </authorList>
    </citation>
    <scope>NUCLEOTIDE SEQUENCE [LARGE SCALE GENOMIC DNA]</scope>
    <source>
        <strain evidence="11">DSM 9799 / CCM 4581 / KCTC 23876 / PAT</strain>
    </source>
</reference>
<feature type="transmembrane region" description="Helical" evidence="9">
    <location>
        <begin position="12"/>
        <end position="31"/>
    </location>
</feature>
<dbReference type="Gene3D" id="3.30.70.1430">
    <property type="entry name" value="Multidrug efflux transporter AcrB pore domain"/>
    <property type="match status" value="2"/>
</dbReference>
<keyword evidence="5 9" id="KW-0997">Cell inner membrane</keyword>
<evidence type="ECO:0000313" key="10">
    <source>
        <dbReference type="EMBL" id="ADN76983.1"/>
    </source>
</evidence>
<feature type="transmembrane region" description="Helical" evidence="9">
    <location>
        <begin position="536"/>
        <end position="556"/>
    </location>
</feature>
<dbReference type="GO" id="GO:0005886">
    <property type="term" value="C:plasma membrane"/>
    <property type="evidence" value="ECO:0007669"/>
    <property type="project" value="UniProtKB-SubCell"/>
</dbReference>
<comment type="subcellular location">
    <subcellularLocation>
        <location evidence="1 9">Cell inner membrane</location>
        <topology evidence="1 9">Multi-pass membrane protein</topology>
    </subcellularLocation>
</comment>
<feature type="transmembrane region" description="Helical" evidence="9">
    <location>
        <begin position="998"/>
        <end position="1024"/>
    </location>
</feature>
<keyword evidence="7 9" id="KW-1133">Transmembrane helix</keyword>
<dbReference type="HOGENOM" id="CLU_002755_1_2_6"/>
<feature type="transmembrane region" description="Helical" evidence="9">
    <location>
        <begin position="921"/>
        <end position="944"/>
    </location>
</feature>
<feature type="transmembrane region" description="Helical" evidence="9">
    <location>
        <begin position="368"/>
        <end position="390"/>
    </location>
</feature>
<dbReference type="SUPFAM" id="SSF82714">
    <property type="entry name" value="Multidrug efflux transporter AcrB TolC docking domain, DN and DC subdomains"/>
    <property type="match status" value="2"/>
</dbReference>
<dbReference type="NCBIfam" id="NF000282">
    <property type="entry name" value="RND_permease_1"/>
    <property type="match status" value="1"/>
</dbReference>
<dbReference type="Gene3D" id="3.30.2090.10">
    <property type="entry name" value="Multidrug efflux transporter AcrB TolC docking domain, DN and DC subdomains"/>
    <property type="match status" value="2"/>
</dbReference>
<keyword evidence="3 9" id="KW-0813">Transport</keyword>
<dbReference type="Gene3D" id="1.20.1640.10">
    <property type="entry name" value="Multidrug efflux transporter AcrB transmembrane domain"/>
    <property type="match status" value="2"/>
</dbReference>
<dbReference type="FunFam" id="1.20.1640.10:FF:000001">
    <property type="entry name" value="Efflux pump membrane transporter"/>
    <property type="match status" value="1"/>
</dbReference>
<sequence>MISRFFINRPKFAIVIALVMVLVGLIAMRTMPVNEFPRITPPVVQVSAMYPGSNAEVVEQTLAQPIEEAVNGVENMLYMRSRSANDGGYFLEVTFDIGTDPDMATVLVQNRVNEATPRLPADVRERGIKVSKKSPDLLMAMTVYSPNETHDDIFLTNYVALNLEEQLKRIPGISDVSLLGGARYSMRVWLDPERLAQYGLTTTDVYGALAEQNVVMPAGRIGGAPDLDQPAMTIPLVTQGRLKTVDEFEHVVVRAESDGSTLYLKDVAQVDLGKEMYDFEATRNGQLAAMLSLSLQPDANALETGQQVKAFLASAAEQFPEDMAYDIVYDTTVFVEESIASVLETLIQAVLLVVAVTYLFLGSMRATAVPLVAIPVSLIGTFAFMLSMGFTINTVTLFGLILAIGIVVDDAILVIENVERNMRENPTISGAEATIIAMKEVTGPIITSTLVLLAVFIPVSLLPGITGEMYAQFAVTIVISVVLSSVNALTLSPALCAMLLKPGQSGPRWYQAFNRGFERLTERYGRVAATLVRKSGLLLGLFAAALALLALITPSIPTGFVPEEDKGMMLVNVQLPDGASLRRTMEVSDDIEAVLMSYPEVDAVGAARGFGLLSFSLQSNTSTFFVRLYDWADRDAGLSEITHRLNVWAATQYHDAQVMAFGMPAIPGIGASNGFEFMLEDTRGRPREELAAVMDDFIRAANQQPELTRVFSFFRANVPHYYVDVDYLKARQLGIPITEIFSTLQTNLGAMRVNDVTLYGKTYRVNMQAQAEFRRDTEDLGRFHVRSAGGEMIPLSTLVTLSPTLAPDVAWRYNLYNAATISGQAAPGYASGEALAAMERLAAQMLPDGYTFEWTGMAFQEKAAGDLAIYAFALALLFIYLFMVAQYESWTMPTAIILVVPMAVLGALMALKAMALPLNLYAQMGLVLLIALAAKNAILIVEFARLKREEEGRSIDDAAVEAGKLRFRAVNMTSWSFICGMIPMVLASGAGEISQWSLGWTLLGGLTCVLIVGTCFIPGFFALFQRLRERTAANRAQPHTPVSEA</sequence>
<evidence type="ECO:0000256" key="5">
    <source>
        <dbReference type="ARBA" id="ARBA00022519"/>
    </source>
</evidence>
<dbReference type="Proteomes" id="UP000006683">
    <property type="component" value="Chromosome"/>
</dbReference>
<keyword evidence="4" id="KW-1003">Cell membrane</keyword>
<keyword evidence="8 9" id="KW-0472">Membrane</keyword>
<dbReference type="PANTHER" id="PTHR32063">
    <property type="match status" value="1"/>
</dbReference>
<organism evidence="10 11">
    <name type="scientific">Ferrimonas balearica (strain DSM 9799 / CCM 4581 / KCTC 23876 / PAT)</name>
    <dbReference type="NCBI Taxonomy" id="550540"/>
    <lineage>
        <taxon>Bacteria</taxon>
        <taxon>Pseudomonadati</taxon>
        <taxon>Pseudomonadota</taxon>
        <taxon>Gammaproteobacteria</taxon>
        <taxon>Alteromonadales</taxon>
        <taxon>Ferrimonadaceae</taxon>
        <taxon>Ferrimonas</taxon>
    </lineage>
</organism>
<dbReference type="NCBIfam" id="TIGR00915">
    <property type="entry name" value="2A0602"/>
    <property type="match status" value="1"/>
</dbReference>
<dbReference type="PANTHER" id="PTHR32063:SF76">
    <property type="entry name" value="EFFLUX PUMP MEMBRANE TRANSPORTER"/>
    <property type="match status" value="1"/>
</dbReference>
<dbReference type="GO" id="GO:0009636">
    <property type="term" value="P:response to toxic substance"/>
    <property type="evidence" value="ECO:0007669"/>
    <property type="project" value="UniProtKB-ARBA"/>
</dbReference>
<evidence type="ECO:0000256" key="3">
    <source>
        <dbReference type="ARBA" id="ARBA00022448"/>
    </source>
</evidence>
<dbReference type="InterPro" id="IPR027463">
    <property type="entry name" value="AcrB_DN_DC_subdom"/>
</dbReference>
<name>E1SRR2_FERBD</name>
<dbReference type="InterPro" id="IPR004764">
    <property type="entry name" value="MdtF-like"/>
</dbReference>
<dbReference type="GeneID" id="67183002"/>
<dbReference type="GO" id="GO:0042910">
    <property type="term" value="F:xenobiotic transmembrane transporter activity"/>
    <property type="evidence" value="ECO:0007669"/>
    <property type="project" value="TreeGrafter"/>
</dbReference>
<feature type="transmembrane region" description="Helical" evidence="9">
    <location>
        <begin position="471"/>
        <end position="500"/>
    </location>
</feature>
<evidence type="ECO:0000256" key="8">
    <source>
        <dbReference type="ARBA" id="ARBA00023136"/>
    </source>
</evidence>
<feature type="transmembrane region" description="Helical" evidence="9">
    <location>
        <begin position="396"/>
        <end position="415"/>
    </location>
</feature>
<evidence type="ECO:0000256" key="6">
    <source>
        <dbReference type="ARBA" id="ARBA00022692"/>
    </source>
</evidence>
<evidence type="ECO:0000256" key="9">
    <source>
        <dbReference type="RuleBase" id="RU364070"/>
    </source>
</evidence>
<dbReference type="STRING" id="550540.Fbal_2781"/>
<dbReference type="AlphaFoldDB" id="E1SRR2"/>
<dbReference type="PRINTS" id="PR00702">
    <property type="entry name" value="ACRIFLAVINRP"/>
</dbReference>
<dbReference type="SUPFAM" id="SSF82866">
    <property type="entry name" value="Multidrug efflux transporter AcrB transmembrane domain"/>
    <property type="match status" value="2"/>
</dbReference>
<dbReference type="EMBL" id="CP002209">
    <property type="protein sequence ID" value="ADN76983.1"/>
    <property type="molecule type" value="Genomic_DNA"/>
</dbReference>
<evidence type="ECO:0000313" key="11">
    <source>
        <dbReference type="Proteomes" id="UP000006683"/>
    </source>
</evidence>
<evidence type="ECO:0000256" key="4">
    <source>
        <dbReference type="ARBA" id="ARBA00022475"/>
    </source>
</evidence>
<evidence type="ECO:0000256" key="1">
    <source>
        <dbReference type="ARBA" id="ARBA00004429"/>
    </source>
</evidence>
<accession>E1SRR2</accession>
<dbReference type="eggNOG" id="COG0841">
    <property type="taxonomic scope" value="Bacteria"/>
</dbReference>
<dbReference type="FunFam" id="3.30.70.1430:FF:000001">
    <property type="entry name" value="Efflux pump membrane transporter"/>
    <property type="match status" value="1"/>
</dbReference>
<evidence type="ECO:0000256" key="7">
    <source>
        <dbReference type="ARBA" id="ARBA00022989"/>
    </source>
</evidence>
<proteinExistence type="inferred from homology"/>